<accession>A0A7J4K3K2</accession>
<reference evidence="2" key="1">
    <citation type="journal article" date="2020" name="bioRxiv">
        <title>A rank-normalized archaeal taxonomy based on genome phylogeny resolves widespread incomplete and uneven classifications.</title>
        <authorList>
            <person name="Rinke C."/>
            <person name="Chuvochina M."/>
            <person name="Mussig A.J."/>
            <person name="Chaumeil P.-A."/>
            <person name="Waite D.W."/>
            <person name="Whitman W.B."/>
            <person name="Parks D.H."/>
            <person name="Hugenholtz P."/>
        </authorList>
    </citation>
    <scope>NUCLEOTIDE SEQUENCE [LARGE SCALE GENOMIC DNA]</scope>
</reference>
<dbReference type="Proteomes" id="UP000590964">
    <property type="component" value="Unassembled WGS sequence"/>
</dbReference>
<dbReference type="EMBL" id="DUFW01000097">
    <property type="protein sequence ID" value="HIH22066.1"/>
    <property type="molecule type" value="Genomic_DNA"/>
</dbReference>
<protein>
    <submittedName>
        <fullName evidence="1">Uncharacterized protein</fullName>
    </submittedName>
</protein>
<organism evidence="1 2">
    <name type="scientific">Candidatus Iainarchaeum sp</name>
    <dbReference type="NCBI Taxonomy" id="3101447"/>
    <lineage>
        <taxon>Archaea</taxon>
        <taxon>Candidatus Iainarchaeota</taxon>
        <taxon>Candidatus Iainarchaeia</taxon>
        <taxon>Candidatus Iainarchaeales</taxon>
        <taxon>Candidatus Iainarchaeaceae</taxon>
        <taxon>Candidatus Iainarchaeum</taxon>
    </lineage>
</organism>
<evidence type="ECO:0000313" key="2">
    <source>
        <dbReference type="Proteomes" id="UP000590964"/>
    </source>
</evidence>
<proteinExistence type="predicted"/>
<evidence type="ECO:0000313" key="1">
    <source>
        <dbReference type="EMBL" id="HIH22066.1"/>
    </source>
</evidence>
<dbReference type="AlphaFoldDB" id="A0A7J4K3K2"/>
<comment type="caution">
    <text evidence="1">The sequence shown here is derived from an EMBL/GenBank/DDBJ whole genome shotgun (WGS) entry which is preliminary data.</text>
</comment>
<gene>
    <name evidence="1" type="ORF">HA222_05425</name>
</gene>
<name>A0A7J4K3K2_9ARCH</name>
<sequence length="167" mass="19216">MEISEAMQMAKGMPGGLRVPLTPRGITFSKRELLMLKQEAIVASAKLPGKPAVWPGRLLTVQERKAYCKKLLNPKNQAIYFRRIFEILKRKSFGKYRWLSLKELLADLSFKEALTPEEFEEFLKSEELSYSLSAAQQRSVSGGITDKDNYQEAVLQGIREWLWRFGK</sequence>